<evidence type="ECO:0000256" key="1">
    <source>
        <dbReference type="SAM" id="MobiDB-lite"/>
    </source>
</evidence>
<keyword evidence="3" id="KW-1185">Reference proteome</keyword>
<evidence type="ECO:0000313" key="3">
    <source>
        <dbReference type="Proteomes" id="UP000053097"/>
    </source>
</evidence>
<gene>
    <name evidence="2" type="ORF">X777_14270</name>
</gene>
<protein>
    <submittedName>
        <fullName evidence="2">Uncharacterized protein</fullName>
    </submittedName>
</protein>
<reference evidence="2 3" key="1">
    <citation type="journal article" date="2014" name="Curr. Biol.">
        <title>The genome of the clonal raider ant Cerapachys biroi.</title>
        <authorList>
            <person name="Oxley P.R."/>
            <person name="Ji L."/>
            <person name="Fetter-Pruneda I."/>
            <person name="McKenzie S.K."/>
            <person name="Li C."/>
            <person name="Hu H."/>
            <person name="Zhang G."/>
            <person name="Kronauer D.J."/>
        </authorList>
    </citation>
    <scope>NUCLEOTIDE SEQUENCE [LARGE SCALE GENOMIC DNA]</scope>
</reference>
<feature type="compositionally biased region" description="Basic and acidic residues" evidence="1">
    <location>
        <begin position="26"/>
        <end position="41"/>
    </location>
</feature>
<organism evidence="2 3">
    <name type="scientific">Ooceraea biroi</name>
    <name type="common">Clonal raider ant</name>
    <name type="synonym">Cerapachys biroi</name>
    <dbReference type="NCBI Taxonomy" id="2015173"/>
    <lineage>
        <taxon>Eukaryota</taxon>
        <taxon>Metazoa</taxon>
        <taxon>Ecdysozoa</taxon>
        <taxon>Arthropoda</taxon>
        <taxon>Hexapoda</taxon>
        <taxon>Insecta</taxon>
        <taxon>Pterygota</taxon>
        <taxon>Neoptera</taxon>
        <taxon>Endopterygota</taxon>
        <taxon>Hymenoptera</taxon>
        <taxon>Apocrita</taxon>
        <taxon>Aculeata</taxon>
        <taxon>Formicoidea</taxon>
        <taxon>Formicidae</taxon>
        <taxon>Dorylinae</taxon>
        <taxon>Ooceraea</taxon>
    </lineage>
</organism>
<feature type="compositionally biased region" description="Basic and acidic residues" evidence="1">
    <location>
        <begin position="70"/>
        <end position="99"/>
    </location>
</feature>
<sequence>MPNVATRLNVVRNTSASPVPPANPRAADRAREGGEKRENARWRARDASRCYPILTWLRPRHPGSFLVGGRRTDTRESPARERQARRETKRARERDRENLGEELTTSLAVEFSIVVA</sequence>
<evidence type="ECO:0000313" key="2">
    <source>
        <dbReference type="EMBL" id="EZA60664.1"/>
    </source>
</evidence>
<name>A0A026WZW4_OOCBI</name>
<feature type="region of interest" description="Disordered" evidence="1">
    <location>
        <begin position="1"/>
        <end position="41"/>
    </location>
</feature>
<feature type="region of interest" description="Disordered" evidence="1">
    <location>
        <begin position="62"/>
        <end position="99"/>
    </location>
</feature>
<accession>A0A026WZW4</accession>
<dbReference type="AlphaFoldDB" id="A0A026WZW4"/>
<dbReference type="EMBL" id="KK107072">
    <property type="protein sequence ID" value="EZA60664.1"/>
    <property type="molecule type" value="Genomic_DNA"/>
</dbReference>
<proteinExistence type="predicted"/>
<dbReference type="Proteomes" id="UP000053097">
    <property type="component" value="Unassembled WGS sequence"/>
</dbReference>